<dbReference type="EMBL" id="MK552141">
    <property type="protein sequence ID" value="QBQ74779.1"/>
    <property type="molecule type" value="Genomic_DNA"/>
</dbReference>
<accession>A0A482MM91</accession>
<name>A0A482MM91_9CAUD</name>
<keyword evidence="2" id="KW-1185">Reference proteome</keyword>
<proteinExistence type="predicted"/>
<evidence type="ECO:0000313" key="2">
    <source>
        <dbReference type="Proteomes" id="UP000301424"/>
    </source>
</evidence>
<sequence length="154" mass="17107">MTMKEIQKQLLLRAAQLVLENGPGQNSHSGNVHSFLCHAIEAAAVQINREQSGRDTVNGPGSFFNALEIEGTTISAEASEIVWYISKVLGDGDTLEAWLHRVHGYEAAGLVFEDLQKTRAIWARWMVEQDIDFTRELARIAAEEQEQKGKDADA</sequence>
<evidence type="ECO:0000313" key="1">
    <source>
        <dbReference type="EMBL" id="QBQ74779.1"/>
    </source>
</evidence>
<gene>
    <name evidence="1" type="ORF">BcepSauron_399</name>
</gene>
<organism evidence="1 2">
    <name type="scientific">Burkholderia phage BcepSauron</name>
    <dbReference type="NCBI Taxonomy" id="2530033"/>
    <lineage>
        <taxon>Viruses</taxon>
        <taxon>Duplodnaviria</taxon>
        <taxon>Heunggongvirae</taxon>
        <taxon>Uroviricota</taxon>
        <taxon>Caudoviricetes</taxon>
        <taxon>Sarumanvirus</taxon>
        <taxon>Sarumanvirus bcepsauron</taxon>
    </lineage>
</organism>
<reference evidence="1 2" key="1">
    <citation type="submission" date="2019-02" db="EMBL/GenBank/DDBJ databases">
        <title>Complete genome sequence of Burkholderia cenocepacia phage BcepSauron.</title>
        <authorList>
            <person name="Park K."/>
            <person name="Gonzalez C."/>
            <person name="Liu M."/>
            <person name="Gill J."/>
        </authorList>
    </citation>
    <scope>NUCLEOTIDE SEQUENCE [LARGE SCALE GENOMIC DNA]</scope>
</reference>
<dbReference type="Proteomes" id="UP000301424">
    <property type="component" value="Segment"/>
</dbReference>
<protein>
    <submittedName>
        <fullName evidence="1">Uncharacterized protein</fullName>
    </submittedName>
</protein>